<accession>A0A5C6AXC7</accession>
<dbReference type="Proteomes" id="UP000320735">
    <property type="component" value="Unassembled WGS sequence"/>
</dbReference>
<evidence type="ECO:0000313" key="2">
    <source>
        <dbReference type="Proteomes" id="UP000320735"/>
    </source>
</evidence>
<dbReference type="AlphaFoldDB" id="A0A5C6AXC7"/>
<dbReference type="EMBL" id="SJPP01000005">
    <property type="protein sequence ID" value="TWU04131.1"/>
    <property type="molecule type" value="Genomic_DNA"/>
</dbReference>
<gene>
    <name evidence="1" type="ORF">CA54_60130</name>
</gene>
<proteinExistence type="predicted"/>
<comment type="caution">
    <text evidence="1">The sequence shown here is derived from an EMBL/GenBank/DDBJ whole genome shotgun (WGS) entry which is preliminary data.</text>
</comment>
<name>A0A5C6AXC7_9PLAN</name>
<keyword evidence="2" id="KW-1185">Reference proteome</keyword>
<sequence>MRLGIRDEGFTGFDIDEDQQKIVHDSPRRNGALREEVAGPERLGVHLDELFPRTLRAFGRRVDPLLFENVPNCLPTDTVDPQATQLTEDTRVPDTRFTSDLADQLTQYLPFSGASRLGRLVATSLLPDPAMKRAGGGDANQAVDVLAERFPEFEQPGTLFRLRVDFTGDASAKYRQFFFQILDMFGQSVFRGICDEQQQRVKQPGHPVPVCDFDKVLSNWEIALFLYPAGTCVTTIRRRQSTVLSDEKSLFVAQAVNQ</sequence>
<protein>
    <submittedName>
        <fullName evidence="1">Uncharacterized protein</fullName>
    </submittedName>
</protein>
<reference evidence="1 2" key="1">
    <citation type="submission" date="2019-02" db="EMBL/GenBank/DDBJ databases">
        <title>Deep-cultivation of Planctomycetes and their phenomic and genomic characterization uncovers novel biology.</title>
        <authorList>
            <person name="Wiegand S."/>
            <person name="Jogler M."/>
            <person name="Boedeker C."/>
            <person name="Pinto D."/>
            <person name="Vollmers J."/>
            <person name="Rivas-Marin E."/>
            <person name="Kohn T."/>
            <person name="Peeters S.H."/>
            <person name="Heuer A."/>
            <person name="Rast P."/>
            <person name="Oberbeckmann S."/>
            <person name="Bunk B."/>
            <person name="Jeske O."/>
            <person name="Meyerdierks A."/>
            <person name="Storesund J.E."/>
            <person name="Kallscheuer N."/>
            <person name="Luecker S."/>
            <person name="Lage O.M."/>
            <person name="Pohl T."/>
            <person name="Merkel B.J."/>
            <person name="Hornburger P."/>
            <person name="Mueller R.-W."/>
            <person name="Bruemmer F."/>
            <person name="Labrenz M."/>
            <person name="Spormann A.M."/>
            <person name="Op Den Camp H."/>
            <person name="Overmann J."/>
            <person name="Amann R."/>
            <person name="Jetten M.S.M."/>
            <person name="Mascher T."/>
            <person name="Medema M.H."/>
            <person name="Devos D.P."/>
            <person name="Kaster A.-K."/>
            <person name="Ovreas L."/>
            <person name="Rohde M."/>
            <person name="Galperin M.Y."/>
            <person name="Jogler C."/>
        </authorList>
    </citation>
    <scope>NUCLEOTIDE SEQUENCE [LARGE SCALE GENOMIC DNA]</scope>
    <source>
        <strain evidence="1 2">CA54</strain>
    </source>
</reference>
<organism evidence="1 2">
    <name type="scientific">Symmachiella macrocystis</name>
    <dbReference type="NCBI Taxonomy" id="2527985"/>
    <lineage>
        <taxon>Bacteria</taxon>
        <taxon>Pseudomonadati</taxon>
        <taxon>Planctomycetota</taxon>
        <taxon>Planctomycetia</taxon>
        <taxon>Planctomycetales</taxon>
        <taxon>Planctomycetaceae</taxon>
        <taxon>Symmachiella</taxon>
    </lineage>
</organism>
<evidence type="ECO:0000313" key="1">
    <source>
        <dbReference type="EMBL" id="TWU04131.1"/>
    </source>
</evidence>